<proteinExistence type="predicted"/>
<dbReference type="Proteomes" id="UP000026961">
    <property type="component" value="Chromosome 11"/>
</dbReference>
<evidence type="ECO:0000313" key="2">
    <source>
        <dbReference type="EnsemblPlants" id="OGLUM11G01270.1"/>
    </source>
</evidence>
<keyword evidence="3" id="KW-1185">Reference proteome</keyword>
<accession>A0A0E0BER6</accession>
<dbReference type="EnsemblPlants" id="OGLUM11G01270.1">
    <property type="protein sequence ID" value="OGLUM11G01270.1"/>
    <property type="gene ID" value="OGLUM11G01270"/>
</dbReference>
<organism evidence="2">
    <name type="scientific">Oryza glumipatula</name>
    <dbReference type="NCBI Taxonomy" id="40148"/>
    <lineage>
        <taxon>Eukaryota</taxon>
        <taxon>Viridiplantae</taxon>
        <taxon>Streptophyta</taxon>
        <taxon>Embryophyta</taxon>
        <taxon>Tracheophyta</taxon>
        <taxon>Spermatophyta</taxon>
        <taxon>Magnoliopsida</taxon>
        <taxon>Liliopsida</taxon>
        <taxon>Poales</taxon>
        <taxon>Poaceae</taxon>
        <taxon>BOP clade</taxon>
        <taxon>Oryzoideae</taxon>
        <taxon>Oryzeae</taxon>
        <taxon>Oryzinae</taxon>
        <taxon>Oryza</taxon>
    </lineage>
</organism>
<reference evidence="2" key="2">
    <citation type="submission" date="2018-05" db="EMBL/GenBank/DDBJ databases">
        <title>OgluRS3 (Oryza glumaepatula Reference Sequence Version 3).</title>
        <authorList>
            <person name="Zhang J."/>
            <person name="Kudrna D."/>
            <person name="Lee S."/>
            <person name="Talag J."/>
            <person name="Welchert J."/>
            <person name="Wing R.A."/>
        </authorList>
    </citation>
    <scope>NUCLEOTIDE SEQUENCE [LARGE SCALE GENOMIC DNA]</scope>
</reference>
<dbReference type="HOGENOM" id="CLU_1392135_0_0_1"/>
<sequence length="196" mass="20780">MGVEAVGGGMGAAVGLVSLSFLSGRRPVVEAGLGMREAAGVRLGTGWLRAHYGGGEVNGELHDLSSAAPIVPTFPSQATRGTSKKRSEREIEEEEVQGSPPPASRASSVHLRLSFSRKAKGEKKASATGFEGSGSLRLRLHRRPPELLSPALSSFSPRGMKTPSHHRQQWSSALPATPPPPAPFSVHSSANHRRRR</sequence>
<evidence type="ECO:0000313" key="3">
    <source>
        <dbReference type="Proteomes" id="UP000026961"/>
    </source>
</evidence>
<evidence type="ECO:0000256" key="1">
    <source>
        <dbReference type="SAM" id="MobiDB-lite"/>
    </source>
</evidence>
<name>A0A0E0BER6_9ORYZ</name>
<dbReference type="Gramene" id="OGLUM11G01270.1">
    <property type="protein sequence ID" value="OGLUM11G01270.1"/>
    <property type="gene ID" value="OGLUM11G01270"/>
</dbReference>
<reference evidence="2" key="1">
    <citation type="submission" date="2015-04" db="UniProtKB">
        <authorList>
            <consortium name="EnsemblPlants"/>
        </authorList>
    </citation>
    <scope>IDENTIFICATION</scope>
</reference>
<dbReference type="AlphaFoldDB" id="A0A0E0BER6"/>
<protein>
    <submittedName>
        <fullName evidence="2">Uncharacterized protein</fullName>
    </submittedName>
</protein>
<feature type="region of interest" description="Disordered" evidence="1">
    <location>
        <begin position="71"/>
        <end position="196"/>
    </location>
</feature>